<dbReference type="SUPFAM" id="SSF55486">
    <property type="entry name" value="Metalloproteases ('zincins'), catalytic domain"/>
    <property type="match status" value="1"/>
</dbReference>
<comment type="similarity">
    <text evidence="1 2">Belongs to the eukaryotic ribosomal protein eS12 family.</text>
</comment>
<dbReference type="AlphaFoldDB" id="A0A835I4V1"/>
<keyword evidence="2" id="KW-0689">Ribosomal protein</keyword>
<dbReference type="InterPro" id="IPR012779">
    <property type="entry name" value="Peptidase_M1_pepN"/>
</dbReference>
<keyword evidence="6" id="KW-1185">Reference proteome</keyword>
<name>A0A835I4V1_9MAGN</name>
<sequence>MNVTGLYDMDEFVQSQLILAVFGLEYDLDIFNIVVVPDYDMGAMENKSLNVQTASDADYTDILGVIGHEYFYNWIGNRVTCRDWFQLSLKEGLTVFRAQIEMGDEFLKRRMEPCKEESEVSRETLRRIKRALCSDNNASLIAVPSAKTLGEWPGLCKIDSEGKARKVVGCSCVVVKEYVEESEGLNIVQEYVKTH</sequence>
<dbReference type="Gene3D" id="3.30.2010.30">
    <property type="match status" value="1"/>
</dbReference>
<comment type="caution">
    <text evidence="5">The sequence shown here is derived from an EMBL/GenBank/DDBJ whole genome shotgun (WGS) entry which is preliminary data.</text>
</comment>
<feature type="domain" description="Peptidase M1 membrane alanine aminopeptidase" evidence="4">
    <location>
        <begin position="21"/>
        <end position="110"/>
    </location>
</feature>
<accession>A0A835I4V1</accession>
<evidence type="ECO:0000259" key="3">
    <source>
        <dbReference type="Pfam" id="PF01248"/>
    </source>
</evidence>
<dbReference type="InterPro" id="IPR004038">
    <property type="entry name" value="Ribosomal_eL8/eL30/eS12/Gad45"/>
</dbReference>
<dbReference type="Gene3D" id="3.30.1330.30">
    <property type="match status" value="1"/>
</dbReference>
<dbReference type="GO" id="GO:0008237">
    <property type="term" value="F:metallopeptidase activity"/>
    <property type="evidence" value="ECO:0007669"/>
    <property type="project" value="InterPro"/>
</dbReference>
<dbReference type="PANTHER" id="PTHR46322">
    <property type="entry name" value="PUROMYCIN-SENSITIVE AMINOPEPTIDASE"/>
    <property type="match status" value="1"/>
</dbReference>
<dbReference type="Pfam" id="PF01248">
    <property type="entry name" value="Ribosomal_L7Ae"/>
    <property type="match status" value="1"/>
</dbReference>
<dbReference type="InterPro" id="IPR000530">
    <property type="entry name" value="Ribosomal_eS12"/>
</dbReference>
<dbReference type="GO" id="GO:0003735">
    <property type="term" value="F:structural constituent of ribosome"/>
    <property type="evidence" value="ECO:0007669"/>
    <property type="project" value="InterPro"/>
</dbReference>
<reference evidence="5 6" key="1">
    <citation type="submission" date="2020-10" db="EMBL/GenBank/DDBJ databases">
        <title>The Coptis chinensis genome and diversification of protoberbering-type alkaloids.</title>
        <authorList>
            <person name="Wang B."/>
            <person name="Shu S."/>
            <person name="Song C."/>
            <person name="Liu Y."/>
        </authorList>
    </citation>
    <scope>NUCLEOTIDE SEQUENCE [LARGE SCALE GENOMIC DNA]</scope>
    <source>
        <strain evidence="5">HL-2020</strain>
        <tissue evidence="5">Leaf</tissue>
    </source>
</reference>
<keyword evidence="2" id="KW-0687">Ribonucleoprotein</keyword>
<evidence type="ECO:0000256" key="1">
    <source>
        <dbReference type="ARBA" id="ARBA00005824"/>
    </source>
</evidence>
<dbReference type="Pfam" id="PF01433">
    <property type="entry name" value="Peptidase_M1"/>
    <property type="match status" value="1"/>
</dbReference>
<dbReference type="EMBL" id="JADFTS010000004">
    <property type="protein sequence ID" value="KAF9609657.1"/>
    <property type="molecule type" value="Genomic_DNA"/>
</dbReference>
<evidence type="ECO:0000313" key="6">
    <source>
        <dbReference type="Proteomes" id="UP000631114"/>
    </source>
</evidence>
<dbReference type="OrthoDB" id="1682989at2759"/>
<dbReference type="InterPro" id="IPR014782">
    <property type="entry name" value="Peptidase_M1_dom"/>
</dbReference>
<dbReference type="InterPro" id="IPR029064">
    <property type="entry name" value="Ribosomal_eL30-like_sf"/>
</dbReference>
<dbReference type="GO" id="GO:0005840">
    <property type="term" value="C:ribosome"/>
    <property type="evidence" value="ECO:0007669"/>
    <property type="project" value="UniProtKB-KW"/>
</dbReference>
<evidence type="ECO:0000259" key="4">
    <source>
        <dbReference type="Pfam" id="PF01433"/>
    </source>
</evidence>
<dbReference type="SUPFAM" id="SSF55315">
    <property type="entry name" value="L30e-like"/>
    <property type="match status" value="1"/>
</dbReference>
<feature type="domain" description="Ribosomal protein eL8/eL30/eS12/Gadd45" evidence="3">
    <location>
        <begin position="130"/>
        <end position="174"/>
    </location>
</feature>
<dbReference type="GO" id="GO:0008270">
    <property type="term" value="F:zinc ion binding"/>
    <property type="evidence" value="ECO:0007669"/>
    <property type="project" value="InterPro"/>
</dbReference>
<protein>
    <recommendedName>
        <fullName evidence="2">40S ribosomal protein S12</fullName>
    </recommendedName>
</protein>
<evidence type="ECO:0000313" key="5">
    <source>
        <dbReference type="EMBL" id="KAF9609657.1"/>
    </source>
</evidence>
<dbReference type="GO" id="GO:0009507">
    <property type="term" value="C:chloroplast"/>
    <property type="evidence" value="ECO:0007669"/>
    <property type="project" value="TreeGrafter"/>
</dbReference>
<dbReference type="Proteomes" id="UP000631114">
    <property type="component" value="Unassembled WGS sequence"/>
</dbReference>
<gene>
    <name evidence="5" type="ORF">IFM89_017836</name>
</gene>
<proteinExistence type="inferred from homology"/>
<dbReference type="GO" id="GO:1990904">
    <property type="term" value="C:ribonucleoprotein complex"/>
    <property type="evidence" value="ECO:0007669"/>
    <property type="project" value="UniProtKB-KW"/>
</dbReference>
<dbReference type="PRINTS" id="PR00972">
    <property type="entry name" value="RIBSOMALS12E"/>
</dbReference>
<dbReference type="PANTHER" id="PTHR46322:SF1">
    <property type="entry name" value="PUROMYCIN-SENSITIVE AMINOPEPTIDASE"/>
    <property type="match status" value="1"/>
</dbReference>
<organism evidence="5 6">
    <name type="scientific">Coptis chinensis</name>
    <dbReference type="NCBI Taxonomy" id="261450"/>
    <lineage>
        <taxon>Eukaryota</taxon>
        <taxon>Viridiplantae</taxon>
        <taxon>Streptophyta</taxon>
        <taxon>Embryophyta</taxon>
        <taxon>Tracheophyta</taxon>
        <taxon>Spermatophyta</taxon>
        <taxon>Magnoliopsida</taxon>
        <taxon>Ranunculales</taxon>
        <taxon>Ranunculaceae</taxon>
        <taxon>Coptidoideae</taxon>
        <taxon>Coptis</taxon>
    </lineage>
</organism>
<evidence type="ECO:0000256" key="2">
    <source>
        <dbReference type="RuleBase" id="RU000670"/>
    </source>
</evidence>
<dbReference type="GO" id="GO:0006412">
    <property type="term" value="P:translation"/>
    <property type="evidence" value="ECO:0007669"/>
    <property type="project" value="InterPro"/>
</dbReference>